<evidence type="ECO:0000313" key="9">
    <source>
        <dbReference type="EMBL" id="OWU71500.1"/>
    </source>
</evidence>
<sequence>MPYEDPFMTSDQAEILRSIDRCMARHLPPEAVRKHDMEHSFPEGLLKAFGELGILGLPFPEDHGGLAQDWTTVSLVQERLGYHAAIAAALYSITVDFGGMTLMTAGTGAQKERLLPGLVAGDLQFALALTEPQAGTDAAALTTKATRTETGWRVSGRKIWISLADTADYLVTPCRTEPGSTGKRGITMLMIPRQSDGIAMTVIPKLGTHAMVSYEVTFDDVEVGQEALIGTEGDGFRVLMSTLQYSRAGQAANALGQAQAAIDLGRSHAIERRQFGQRLADFQVLRHRLVDMQMRVDQARLTLYDLARRISEGHPCRKESATTKVLASEALQYVTHHGMQIMASAGYAAESDMNRYWRDGRLLSFGEGANEMLRDLIAREMDL</sequence>
<dbReference type="GO" id="GO:0050660">
    <property type="term" value="F:flavin adenine dinucleotide binding"/>
    <property type="evidence" value="ECO:0007669"/>
    <property type="project" value="InterPro"/>
</dbReference>
<evidence type="ECO:0000256" key="5">
    <source>
        <dbReference type="RuleBase" id="RU362125"/>
    </source>
</evidence>
<protein>
    <recommendedName>
        <fullName evidence="11">Acyl-CoA dehydrogenase</fullName>
    </recommendedName>
</protein>
<keyword evidence="3 5" id="KW-0285">Flavoprotein</keyword>
<evidence type="ECO:0000256" key="2">
    <source>
        <dbReference type="ARBA" id="ARBA00009347"/>
    </source>
</evidence>
<dbReference type="Gene3D" id="2.40.110.10">
    <property type="entry name" value="Butyryl-CoA Dehydrogenase, subunit A, domain 2"/>
    <property type="match status" value="1"/>
</dbReference>
<dbReference type="InterPro" id="IPR006091">
    <property type="entry name" value="Acyl-CoA_Oxase/DH_mid-dom"/>
</dbReference>
<evidence type="ECO:0000256" key="4">
    <source>
        <dbReference type="ARBA" id="ARBA00022827"/>
    </source>
</evidence>
<dbReference type="InterPro" id="IPR013786">
    <property type="entry name" value="AcylCoA_DH/ox_N"/>
</dbReference>
<evidence type="ECO:0000256" key="1">
    <source>
        <dbReference type="ARBA" id="ARBA00001974"/>
    </source>
</evidence>
<evidence type="ECO:0000259" key="6">
    <source>
        <dbReference type="Pfam" id="PF00441"/>
    </source>
</evidence>
<dbReference type="InterPro" id="IPR046373">
    <property type="entry name" value="Acyl-CoA_Oxase/DH_mid-dom_sf"/>
</dbReference>
<dbReference type="GO" id="GO:0003995">
    <property type="term" value="F:acyl-CoA dehydrogenase activity"/>
    <property type="evidence" value="ECO:0007669"/>
    <property type="project" value="InterPro"/>
</dbReference>
<gene>
    <name evidence="9" type="ORF">ATO3_18785</name>
</gene>
<dbReference type="Pfam" id="PF02770">
    <property type="entry name" value="Acyl-CoA_dh_M"/>
    <property type="match status" value="1"/>
</dbReference>
<comment type="cofactor">
    <cofactor evidence="1 5">
        <name>FAD</name>
        <dbReference type="ChEBI" id="CHEBI:57692"/>
    </cofactor>
</comment>
<dbReference type="PIRSF" id="PIRSF016578">
    <property type="entry name" value="HsaA"/>
    <property type="match status" value="1"/>
</dbReference>
<proteinExistence type="inferred from homology"/>
<feature type="domain" description="Acyl-CoA dehydrogenase/oxidase C-terminal" evidence="6">
    <location>
        <begin position="233"/>
        <end position="381"/>
    </location>
</feature>
<organism evidence="9 10">
    <name type="scientific">Marinibacterium profundimaris</name>
    <dbReference type="NCBI Taxonomy" id="1679460"/>
    <lineage>
        <taxon>Bacteria</taxon>
        <taxon>Pseudomonadati</taxon>
        <taxon>Pseudomonadota</taxon>
        <taxon>Alphaproteobacteria</taxon>
        <taxon>Rhodobacterales</taxon>
        <taxon>Paracoccaceae</taxon>
        <taxon>Marinibacterium</taxon>
    </lineage>
</organism>
<dbReference type="SUPFAM" id="SSF56645">
    <property type="entry name" value="Acyl-CoA dehydrogenase NM domain-like"/>
    <property type="match status" value="1"/>
</dbReference>
<evidence type="ECO:0008006" key="11">
    <source>
        <dbReference type="Google" id="ProtNLM"/>
    </source>
</evidence>
<evidence type="ECO:0000259" key="8">
    <source>
        <dbReference type="Pfam" id="PF02771"/>
    </source>
</evidence>
<accession>A0A225NF25</accession>
<dbReference type="InterPro" id="IPR036250">
    <property type="entry name" value="AcylCo_DH-like_C"/>
</dbReference>
<dbReference type="OrthoDB" id="9775090at2"/>
<comment type="similarity">
    <text evidence="2 5">Belongs to the acyl-CoA dehydrogenase family.</text>
</comment>
<keyword evidence="10" id="KW-1185">Reference proteome</keyword>
<dbReference type="RefSeq" id="WP_088651445.1">
    <property type="nucleotide sequence ID" value="NZ_AQQR01000009.1"/>
</dbReference>
<comment type="caution">
    <text evidence="9">The sequence shown here is derived from an EMBL/GenBank/DDBJ whole genome shotgun (WGS) entry which is preliminary data.</text>
</comment>
<feature type="domain" description="Acyl-CoA oxidase/dehydrogenase middle" evidence="7">
    <location>
        <begin position="126"/>
        <end position="221"/>
    </location>
</feature>
<dbReference type="Pfam" id="PF02771">
    <property type="entry name" value="Acyl-CoA_dh_N"/>
    <property type="match status" value="1"/>
</dbReference>
<dbReference type="InterPro" id="IPR009100">
    <property type="entry name" value="AcylCoA_DH/oxidase_NM_dom_sf"/>
</dbReference>
<dbReference type="PROSITE" id="PS00072">
    <property type="entry name" value="ACYL_COA_DH_1"/>
    <property type="match status" value="1"/>
</dbReference>
<dbReference type="Proteomes" id="UP000215377">
    <property type="component" value="Unassembled WGS sequence"/>
</dbReference>
<dbReference type="InterPro" id="IPR006089">
    <property type="entry name" value="Acyl-CoA_DH_CS"/>
</dbReference>
<evidence type="ECO:0000259" key="7">
    <source>
        <dbReference type="Pfam" id="PF02770"/>
    </source>
</evidence>
<name>A0A225NF25_9RHOB</name>
<dbReference type="SUPFAM" id="SSF47203">
    <property type="entry name" value="Acyl-CoA dehydrogenase C-terminal domain-like"/>
    <property type="match status" value="1"/>
</dbReference>
<dbReference type="PANTHER" id="PTHR43884">
    <property type="entry name" value="ACYL-COA DEHYDROGENASE"/>
    <property type="match status" value="1"/>
</dbReference>
<dbReference type="Gene3D" id="1.20.140.10">
    <property type="entry name" value="Butyryl-CoA Dehydrogenase, subunit A, domain 3"/>
    <property type="match status" value="1"/>
</dbReference>
<dbReference type="EMBL" id="AQQR01000009">
    <property type="protein sequence ID" value="OWU71500.1"/>
    <property type="molecule type" value="Genomic_DNA"/>
</dbReference>
<dbReference type="InterPro" id="IPR037069">
    <property type="entry name" value="AcylCoA_DH/ox_N_sf"/>
</dbReference>
<keyword evidence="5" id="KW-0560">Oxidoreductase</keyword>
<dbReference type="AlphaFoldDB" id="A0A225NF25"/>
<dbReference type="Pfam" id="PF00441">
    <property type="entry name" value="Acyl-CoA_dh_1"/>
    <property type="match status" value="1"/>
</dbReference>
<feature type="domain" description="Acyl-CoA dehydrogenase/oxidase N-terminal" evidence="8">
    <location>
        <begin position="9"/>
        <end position="122"/>
    </location>
</feature>
<dbReference type="Gene3D" id="1.10.540.10">
    <property type="entry name" value="Acyl-CoA dehydrogenase/oxidase, N-terminal domain"/>
    <property type="match status" value="1"/>
</dbReference>
<evidence type="ECO:0000313" key="10">
    <source>
        <dbReference type="Proteomes" id="UP000215377"/>
    </source>
</evidence>
<dbReference type="InterPro" id="IPR009075">
    <property type="entry name" value="AcylCo_DH/oxidase_C"/>
</dbReference>
<reference evidence="9 10" key="1">
    <citation type="submission" date="2013-04" db="EMBL/GenBank/DDBJ databases">
        <title>Oceanicola sp. 22II1-22F33 Genome Sequencing.</title>
        <authorList>
            <person name="Lai Q."/>
            <person name="Li G."/>
            <person name="Shao Z."/>
        </authorList>
    </citation>
    <scope>NUCLEOTIDE SEQUENCE [LARGE SCALE GENOMIC DNA]</scope>
    <source>
        <strain evidence="9 10">22II1-22F33</strain>
    </source>
</reference>
<dbReference type="PANTHER" id="PTHR43884:SF12">
    <property type="entry name" value="ISOVALERYL-COA DEHYDROGENASE, MITOCHONDRIAL-RELATED"/>
    <property type="match status" value="1"/>
</dbReference>
<evidence type="ECO:0000256" key="3">
    <source>
        <dbReference type="ARBA" id="ARBA00022630"/>
    </source>
</evidence>
<keyword evidence="4 5" id="KW-0274">FAD</keyword>